<dbReference type="AlphaFoldDB" id="A0A8T1PJS5"/>
<proteinExistence type="predicted"/>
<sequence length="77" mass="8889">MQTKDAVITLEGVLAGRHDSNIDETLNMYQVSADRWWSSLYKVIEGLAVMSRLANNRHQQLGCDFEDRPLDWDHVEV</sequence>
<keyword evidence="2" id="KW-1185">Reference proteome</keyword>
<evidence type="ECO:0000313" key="1">
    <source>
        <dbReference type="EMBL" id="KAG6642054.1"/>
    </source>
</evidence>
<name>A0A8T1PJS5_CARIL</name>
<protein>
    <submittedName>
        <fullName evidence="1">Uncharacterized protein</fullName>
    </submittedName>
</protein>
<comment type="caution">
    <text evidence="1">The sequence shown here is derived from an EMBL/GenBank/DDBJ whole genome shotgun (WGS) entry which is preliminary data.</text>
</comment>
<accession>A0A8T1PJS5</accession>
<evidence type="ECO:0000313" key="2">
    <source>
        <dbReference type="Proteomes" id="UP000811609"/>
    </source>
</evidence>
<reference evidence="1" key="1">
    <citation type="submission" date="2020-12" db="EMBL/GenBank/DDBJ databases">
        <title>WGS assembly of Carya illinoinensis cv. Pawnee.</title>
        <authorList>
            <person name="Platts A."/>
            <person name="Shu S."/>
            <person name="Wright S."/>
            <person name="Barry K."/>
            <person name="Edger P."/>
            <person name="Pires J.C."/>
            <person name="Schmutz J."/>
        </authorList>
    </citation>
    <scope>NUCLEOTIDE SEQUENCE</scope>
    <source>
        <tissue evidence="1">Leaf</tissue>
    </source>
</reference>
<gene>
    <name evidence="1" type="ORF">CIPAW_09G116900</name>
</gene>
<dbReference type="Proteomes" id="UP000811609">
    <property type="component" value="Chromosome 9"/>
</dbReference>
<dbReference type="EMBL" id="CM031817">
    <property type="protein sequence ID" value="KAG6642054.1"/>
    <property type="molecule type" value="Genomic_DNA"/>
</dbReference>
<organism evidence="1 2">
    <name type="scientific">Carya illinoinensis</name>
    <name type="common">Pecan</name>
    <dbReference type="NCBI Taxonomy" id="32201"/>
    <lineage>
        <taxon>Eukaryota</taxon>
        <taxon>Viridiplantae</taxon>
        <taxon>Streptophyta</taxon>
        <taxon>Embryophyta</taxon>
        <taxon>Tracheophyta</taxon>
        <taxon>Spermatophyta</taxon>
        <taxon>Magnoliopsida</taxon>
        <taxon>eudicotyledons</taxon>
        <taxon>Gunneridae</taxon>
        <taxon>Pentapetalae</taxon>
        <taxon>rosids</taxon>
        <taxon>fabids</taxon>
        <taxon>Fagales</taxon>
        <taxon>Juglandaceae</taxon>
        <taxon>Carya</taxon>
    </lineage>
</organism>